<proteinExistence type="predicted"/>
<reference evidence="1" key="1">
    <citation type="journal article" date="2014" name="Front. Microbiol.">
        <title>High frequency of phylogenetically diverse reductive dehalogenase-homologous genes in deep subseafloor sedimentary metagenomes.</title>
        <authorList>
            <person name="Kawai M."/>
            <person name="Futagami T."/>
            <person name="Toyoda A."/>
            <person name="Takaki Y."/>
            <person name="Nishi S."/>
            <person name="Hori S."/>
            <person name="Arai W."/>
            <person name="Tsubouchi T."/>
            <person name="Morono Y."/>
            <person name="Uchiyama I."/>
            <person name="Ito T."/>
            <person name="Fujiyama A."/>
            <person name="Inagaki F."/>
            <person name="Takami H."/>
        </authorList>
    </citation>
    <scope>NUCLEOTIDE SEQUENCE</scope>
    <source>
        <strain evidence="1">Expedition CK06-06</strain>
    </source>
</reference>
<name>X1RCX4_9ZZZZ</name>
<accession>X1RCX4</accession>
<organism evidence="1">
    <name type="scientific">marine sediment metagenome</name>
    <dbReference type="NCBI Taxonomy" id="412755"/>
    <lineage>
        <taxon>unclassified sequences</taxon>
        <taxon>metagenomes</taxon>
        <taxon>ecological metagenomes</taxon>
    </lineage>
</organism>
<evidence type="ECO:0000313" key="1">
    <source>
        <dbReference type="EMBL" id="GAI53439.1"/>
    </source>
</evidence>
<sequence>MIKEKMYEKVQLFKRLGYSRSEINSELEIDPKTAAKYYAM</sequence>
<gene>
    <name evidence="1" type="ORF">S06H3_64457</name>
</gene>
<feature type="non-terminal residue" evidence="1">
    <location>
        <position position="40"/>
    </location>
</feature>
<protein>
    <submittedName>
        <fullName evidence="1">Uncharacterized protein</fullName>
    </submittedName>
</protein>
<comment type="caution">
    <text evidence="1">The sequence shown here is derived from an EMBL/GenBank/DDBJ whole genome shotgun (WGS) entry which is preliminary data.</text>
</comment>
<dbReference type="AlphaFoldDB" id="X1RCX4"/>
<dbReference type="EMBL" id="BARV01043059">
    <property type="protein sequence ID" value="GAI53439.1"/>
    <property type="molecule type" value="Genomic_DNA"/>
</dbReference>